<keyword evidence="3" id="KW-1185">Reference proteome</keyword>
<dbReference type="InterPro" id="IPR014710">
    <property type="entry name" value="RmlC-like_jellyroll"/>
</dbReference>
<feature type="domain" description="Cupin type-2" evidence="1">
    <location>
        <begin position="14"/>
        <end position="75"/>
    </location>
</feature>
<evidence type="ECO:0000313" key="2">
    <source>
        <dbReference type="EMBL" id="MBD2757885.1"/>
    </source>
</evidence>
<dbReference type="PANTHER" id="PTHR36440:SF1">
    <property type="entry name" value="PUTATIVE (AFU_ORTHOLOGUE AFUA_8G07350)-RELATED"/>
    <property type="match status" value="1"/>
</dbReference>
<gene>
    <name evidence="2" type="ORF">IC230_33815</name>
</gene>
<dbReference type="SUPFAM" id="SSF51182">
    <property type="entry name" value="RmlC-like cupins"/>
    <property type="match status" value="1"/>
</dbReference>
<dbReference type="Pfam" id="PF07883">
    <property type="entry name" value="Cupin_2"/>
    <property type="match status" value="1"/>
</dbReference>
<protein>
    <submittedName>
        <fullName evidence="2">Cupin domain-containing protein</fullName>
    </submittedName>
</protein>
<reference evidence="2" key="1">
    <citation type="submission" date="2020-09" db="EMBL/GenBank/DDBJ databases">
        <authorList>
            <person name="Kim M.K."/>
        </authorList>
    </citation>
    <scope>NUCLEOTIDE SEQUENCE</scope>
    <source>
        <strain evidence="2">BT704</strain>
    </source>
</reference>
<dbReference type="PANTHER" id="PTHR36440">
    <property type="entry name" value="PUTATIVE (AFU_ORTHOLOGUE AFUA_8G07350)-RELATED"/>
    <property type="match status" value="1"/>
</dbReference>
<organism evidence="2 3">
    <name type="scientific">Spirosoma validum</name>
    <dbReference type="NCBI Taxonomy" id="2771355"/>
    <lineage>
        <taxon>Bacteria</taxon>
        <taxon>Pseudomonadati</taxon>
        <taxon>Bacteroidota</taxon>
        <taxon>Cytophagia</taxon>
        <taxon>Cytophagales</taxon>
        <taxon>Cytophagaceae</taxon>
        <taxon>Spirosoma</taxon>
    </lineage>
</organism>
<dbReference type="AlphaFoldDB" id="A0A927GHQ0"/>
<comment type="caution">
    <text evidence="2">The sequence shown here is derived from an EMBL/GenBank/DDBJ whole genome shotgun (WGS) entry which is preliminary data.</text>
</comment>
<dbReference type="InterPro" id="IPR011051">
    <property type="entry name" value="RmlC_Cupin_sf"/>
</dbReference>
<proteinExistence type="predicted"/>
<dbReference type="Proteomes" id="UP000653797">
    <property type="component" value="Unassembled WGS sequence"/>
</dbReference>
<evidence type="ECO:0000259" key="1">
    <source>
        <dbReference type="Pfam" id="PF07883"/>
    </source>
</evidence>
<dbReference type="InterPro" id="IPR053146">
    <property type="entry name" value="QDO-like"/>
</dbReference>
<name>A0A927GHQ0_9BACT</name>
<dbReference type="EMBL" id="JACXAA010000038">
    <property type="protein sequence ID" value="MBD2757885.1"/>
    <property type="molecule type" value="Genomic_DNA"/>
</dbReference>
<evidence type="ECO:0000313" key="3">
    <source>
        <dbReference type="Proteomes" id="UP000653797"/>
    </source>
</evidence>
<dbReference type="Gene3D" id="2.60.120.10">
    <property type="entry name" value="Jelly Rolls"/>
    <property type="match status" value="1"/>
</dbReference>
<accession>A0A927GHQ0</accession>
<dbReference type="InterPro" id="IPR013096">
    <property type="entry name" value="Cupin_2"/>
</dbReference>
<sequence length="128" mass="14172">MGGNLAMIELTAGQGSQGPRHVHTREDELFHLIEGQVRFQIGDEIILAHPGQTVLAPKNVPHQFTILTPQARLLNVFTPGNFVEYILAWSQPLAQQPVTVPVRPGPPPSEVMAQRAQQLEQVYGVYFV</sequence>